<dbReference type="Pfam" id="PF16054">
    <property type="entry name" value="TMEM72"/>
    <property type="match status" value="1"/>
</dbReference>
<dbReference type="PANTHER" id="PTHR28474">
    <property type="entry name" value="TRANSMEMBRANE PROTEIN 72"/>
    <property type="match status" value="1"/>
</dbReference>
<dbReference type="GeneID" id="106462177"/>
<proteinExistence type="predicted"/>
<feature type="transmembrane region" description="Helical" evidence="1">
    <location>
        <begin position="112"/>
        <end position="132"/>
    </location>
</feature>
<dbReference type="Proteomes" id="UP000694941">
    <property type="component" value="Unplaced"/>
</dbReference>
<dbReference type="InterPro" id="IPR032055">
    <property type="entry name" value="TMEM72"/>
</dbReference>
<keyword evidence="1" id="KW-1133">Transmembrane helix</keyword>
<keyword evidence="2" id="KW-1185">Reference proteome</keyword>
<keyword evidence="1" id="KW-0472">Membrane</keyword>
<gene>
    <name evidence="3" type="primary">LOC106462177</name>
</gene>
<keyword evidence="1" id="KW-0812">Transmembrane</keyword>
<dbReference type="PANTHER" id="PTHR28474:SF1">
    <property type="entry name" value="TRANSMEMBRANE PROTEIN 72"/>
    <property type="match status" value="1"/>
</dbReference>
<accession>A0ABM1B9G6</accession>
<organism evidence="2 3">
    <name type="scientific">Limulus polyphemus</name>
    <name type="common">Atlantic horseshoe crab</name>
    <dbReference type="NCBI Taxonomy" id="6850"/>
    <lineage>
        <taxon>Eukaryota</taxon>
        <taxon>Metazoa</taxon>
        <taxon>Ecdysozoa</taxon>
        <taxon>Arthropoda</taxon>
        <taxon>Chelicerata</taxon>
        <taxon>Merostomata</taxon>
        <taxon>Xiphosura</taxon>
        <taxon>Limulidae</taxon>
        <taxon>Limulus</taxon>
    </lineage>
</organism>
<reference evidence="3" key="1">
    <citation type="submission" date="2025-08" db="UniProtKB">
        <authorList>
            <consortium name="RefSeq"/>
        </authorList>
    </citation>
    <scope>IDENTIFICATION</scope>
    <source>
        <tissue evidence="3">Muscle</tissue>
    </source>
</reference>
<evidence type="ECO:0000313" key="2">
    <source>
        <dbReference type="Proteomes" id="UP000694941"/>
    </source>
</evidence>
<feature type="transmembrane region" description="Helical" evidence="1">
    <location>
        <begin position="46"/>
        <end position="68"/>
    </location>
</feature>
<evidence type="ECO:0000256" key="1">
    <source>
        <dbReference type="SAM" id="Phobius"/>
    </source>
</evidence>
<dbReference type="RefSeq" id="XP_013777531.1">
    <property type="nucleotide sequence ID" value="XM_013922077.2"/>
</dbReference>
<protein>
    <submittedName>
        <fullName evidence="3">Uncharacterized protein LOC106462177</fullName>
    </submittedName>
</protein>
<feature type="transmembrane region" description="Helical" evidence="1">
    <location>
        <begin position="20"/>
        <end position="39"/>
    </location>
</feature>
<sequence>MNYNEHKCAWVIDFVTPATRVWGVMSIIVFWGVGADVAFHKHDLGVYVIISAVILTFLETMFVVNLFLEASFRDEDKDGCFRCWKRLQWLDLWKKSLLYAGMSVLCFVRPSTVWLATVAGVMLLILAILYLLMTYKVKIESGDSLLLQKEGSYDRYEDLQDEIDDSLPEPRDVNVGDQERILEI</sequence>
<name>A0ABM1B9G6_LIMPO</name>
<evidence type="ECO:0000313" key="3">
    <source>
        <dbReference type="RefSeq" id="XP_013777531.1"/>
    </source>
</evidence>